<accession>A0ABU3AFI6</accession>
<keyword evidence="2" id="KW-1185">Reference proteome</keyword>
<protein>
    <submittedName>
        <fullName evidence="1">Uncharacterized protein</fullName>
    </submittedName>
</protein>
<evidence type="ECO:0000313" key="1">
    <source>
        <dbReference type="EMBL" id="MDT0608688.1"/>
    </source>
</evidence>
<sequence>MSTGIDQAALAVGHAVSPGVIGFRTRGLDAYGEDGGAVHFGREAQAAELTRRLHASAPAPSTGS</sequence>
<comment type="caution">
    <text evidence="1">The sequence shown here is derived from an EMBL/GenBank/DDBJ whole genome shotgun (WGS) entry which is preliminary data.</text>
</comment>
<dbReference type="Proteomes" id="UP001180724">
    <property type="component" value="Unassembled WGS sequence"/>
</dbReference>
<evidence type="ECO:0000313" key="2">
    <source>
        <dbReference type="Proteomes" id="UP001180724"/>
    </source>
</evidence>
<proteinExistence type="predicted"/>
<organism evidence="1 2">
    <name type="scientific">Streptomyces lancefieldiae</name>
    <dbReference type="NCBI Taxonomy" id="3075520"/>
    <lineage>
        <taxon>Bacteria</taxon>
        <taxon>Bacillati</taxon>
        <taxon>Actinomycetota</taxon>
        <taxon>Actinomycetes</taxon>
        <taxon>Kitasatosporales</taxon>
        <taxon>Streptomycetaceae</taxon>
        <taxon>Streptomyces</taxon>
    </lineage>
</organism>
<gene>
    <name evidence="1" type="ORF">RM812_00285</name>
</gene>
<dbReference type="EMBL" id="JAVRFH010000001">
    <property type="protein sequence ID" value="MDT0608688.1"/>
    <property type="molecule type" value="Genomic_DNA"/>
</dbReference>
<dbReference type="RefSeq" id="WP_311570283.1">
    <property type="nucleotide sequence ID" value="NZ_JAVRFH010000001.1"/>
</dbReference>
<name>A0ABU3AFI6_9ACTN</name>
<reference evidence="1" key="1">
    <citation type="submission" date="2024-05" db="EMBL/GenBank/DDBJ databases">
        <title>30 novel species of actinomycetes from the DSMZ collection.</title>
        <authorList>
            <person name="Nouioui I."/>
        </authorList>
    </citation>
    <scope>NUCLEOTIDE SEQUENCE</scope>
    <source>
        <strain evidence="1">DSM 40712</strain>
    </source>
</reference>